<proteinExistence type="predicted"/>
<organism evidence="1 2">
    <name type="scientific">Dreissena polymorpha</name>
    <name type="common">Zebra mussel</name>
    <name type="synonym">Mytilus polymorpha</name>
    <dbReference type="NCBI Taxonomy" id="45954"/>
    <lineage>
        <taxon>Eukaryota</taxon>
        <taxon>Metazoa</taxon>
        <taxon>Spiralia</taxon>
        <taxon>Lophotrochozoa</taxon>
        <taxon>Mollusca</taxon>
        <taxon>Bivalvia</taxon>
        <taxon>Autobranchia</taxon>
        <taxon>Heteroconchia</taxon>
        <taxon>Euheterodonta</taxon>
        <taxon>Imparidentia</taxon>
        <taxon>Neoheterodontei</taxon>
        <taxon>Myida</taxon>
        <taxon>Dreissenoidea</taxon>
        <taxon>Dreissenidae</taxon>
        <taxon>Dreissena</taxon>
    </lineage>
</organism>
<comment type="caution">
    <text evidence="1">The sequence shown here is derived from an EMBL/GenBank/DDBJ whole genome shotgun (WGS) entry which is preliminary data.</text>
</comment>
<name>A0A9D4H664_DREPO</name>
<dbReference type="AlphaFoldDB" id="A0A9D4H664"/>
<keyword evidence="2" id="KW-1185">Reference proteome</keyword>
<evidence type="ECO:0000313" key="1">
    <source>
        <dbReference type="EMBL" id="KAH3828225.1"/>
    </source>
</evidence>
<dbReference type="Proteomes" id="UP000828390">
    <property type="component" value="Unassembled WGS sequence"/>
</dbReference>
<evidence type="ECO:0000313" key="2">
    <source>
        <dbReference type="Proteomes" id="UP000828390"/>
    </source>
</evidence>
<reference evidence="1" key="1">
    <citation type="journal article" date="2019" name="bioRxiv">
        <title>The Genome of the Zebra Mussel, Dreissena polymorpha: A Resource for Invasive Species Research.</title>
        <authorList>
            <person name="McCartney M.A."/>
            <person name="Auch B."/>
            <person name="Kono T."/>
            <person name="Mallez S."/>
            <person name="Zhang Y."/>
            <person name="Obille A."/>
            <person name="Becker A."/>
            <person name="Abrahante J.E."/>
            <person name="Garbe J."/>
            <person name="Badalamenti J.P."/>
            <person name="Herman A."/>
            <person name="Mangelson H."/>
            <person name="Liachko I."/>
            <person name="Sullivan S."/>
            <person name="Sone E.D."/>
            <person name="Koren S."/>
            <person name="Silverstein K.A.T."/>
            <person name="Beckman K.B."/>
            <person name="Gohl D.M."/>
        </authorList>
    </citation>
    <scope>NUCLEOTIDE SEQUENCE</scope>
    <source>
        <strain evidence="1">Duluth1</strain>
        <tissue evidence="1">Whole animal</tissue>
    </source>
</reference>
<dbReference type="EMBL" id="JAIWYP010000005">
    <property type="protein sequence ID" value="KAH3828225.1"/>
    <property type="molecule type" value="Genomic_DNA"/>
</dbReference>
<accession>A0A9D4H664</accession>
<sequence length="221" mass="25252">MPYQASTILASHSGYILLPHARMDYTSESYTGNAVSSQYHTSEFNAVSNRYYTSDNAVSSQYYISDNAVSNRYYTRDNAVSSRYYTNESYTGYILLPHARIYVMPYQASTILASYIPVMPFQGQYYTSDNAVSSQYYTSDNAVPSQYYTSDNAVSSQYYTSELYTGIYPTTQCSYISNAVSSLYYTSELYSERSSRRELRASYTLLPYARISNAVSHQLYF</sequence>
<protein>
    <submittedName>
        <fullName evidence="1">Uncharacterized protein</fullName>
    </submittedName>
</protein>
<gene>
    <name evidence="1" type="ORF">DPMN_130177</name>
</gene>
<reference evidence="1" key="2">
    <citation type="submission" date="2020-11" db="EMBL/GenBank/DDBJ databases">
        <authorList>
            <person name="McCartney M.A."/>
            <person name="Auch B."/>
            <person name="Kono T."/>
            <person name="Mallez S."/>
            <person name="Becker A."/>
            <person name="Gohl D.M."/>
            <person name="Silverstein K.A.T."/>
            <person name="Koren S."/>
            <person name="Bechman K.B."/>
            <person name="Herman A."/>
            <person name="Abrahante J.E."/>
            <person name="Garbe J."/>
        </authorList>
    </citation>
    <scope>NUCLEOTIDE SEQUENCE</scope>
    <source>
        <strain evidence="1">Duluth1</strain>
        <tissue evidence="1">Whole animal</tissue>
    </source>
</reference>